<proteinExistence type="predicted"/>
<accession>Q5ZCV0</accession>
<reference evidence="2" key="1">
    <citation type="journal article" date="2002" name="Nature">
        <title>The genome sequence and structure of rice chromosome 1.</title>
        <authorList>
            <person name="Sasaki T."/>
            <person name="Matsumoto T."/>
            <person name="Yamamoto K."/>
            <person name="Sakata K."/>
            <person name="Baba T."/>
            <person name="Katayose Y."/>
            <person name="Wu J."/>
            <person name="Niimura Y."/>
            <person name="Cheng Z."/>
            <person name="Nagamura Y."/>
            <person name="Antonio B.A."/>
            <person name="Kanamori H."/>
            <person name="Hosokawa S."/>
            <person name="Masukawa M."/>
            <person name="Arikawa K."/>
            <person name="Chiden Y."/>
            <person name="Hayashi M."/>
            <person name="Okamoto M."/>
            <person name="Ando T."/>
            <person name="Aoki H."/>
            <person name="Arita K."/>
            <person name="Hamada M."/>
            <person name="Harada C."/>
            <person name="Hijishita S."/>
            <person name="Honda M."/>
            <person name="Ichikawa Y."/>
            <person name="Idonuma A."/>
            <person name="Iijima M."/>
            <person name="Ikeda M."/>
            <person name="Ikeno M."/>
            <person name="Itoh S."/>
            <person name="Itoh T."/>
            <person name="Itoh Y."/>
            <person name="Itoh Y."/>
            <person name="Iwabuchi A."/>
            <person name="Kamiya K."/>
            <person name="Karasawa W."/>
            <person name="Katagiri S."/>
            <person name="Kikuta A."/>
            <person name="Kobayashi N."/>
            <person name="Kono I."/>
            <person name="Machita K."/>
            <person name="Maehara T."/>
            <person name="Mizuno H."/>
            <person name="Mizubayashi T."/>
            <person name="Mukai Y."/>
            <person name="Nagasaki H."/>
            <person name="Nakashima M."/>
            <person name="Nakama Y."/>
            <person name="Nakamichi Y."/>
            <person name="Nakamura M."/>
            <person name="Namiki N."/>
            <person name="Negishi M."/>
            <person name="Ohta I."/>
            <person name="Ono N."/>
            <person name="Saji S."/>
            <person name="Sakai K."/>
            <person name="Shibata M."/>
            <person name="Shimokawa T."/>
            <person name="Shomura A."/>
            <person name="Song J."/>
            <person name="Takazaki Y."/>
            <person name="Terasawa K."/>
            <person name="Tsuji K."/>
            <person name="Waki K."/>
            <person name="Yamagata H."/>
            <person name="Yamane H."/>
            <person name="Yoshiki S."/>
            <person name="Yoshihara R."/>
            <person name="Yukawa K."/>
            <person name="Zhong H."/>
            <person name="Iwama H."/>
            <person name="Endo T."/>
            <person name="Ito H."/>
            <person name="Hahn J.H."/>
            <person name="Kim H.I."/>
            <person name="Eun M.Y."/>
            <person name="Yano M."/>
            <person name="Jiang J."/>
            <person name="Gojobori T."/>
        </authorList>
    </citation>
    <scope>NUCLEOTIDE SEQUENCE [LARGE SCALE GENOMIC DNA]</scope>
</reference>
<sequence>MASSYGHIVAALILPRPTPCLHPCVNTEHRGCWRLGAARQQRREAVEAMGARRRGAVLQIRTGAAEACGEAVVPQRRRGRDGRRGGRRGGIWLEEGATVAEAALPPLPPRSGRRGEGGGSGGPSDGGARCLLLLGRTRCVKLVPPPHRVCQSKAERGPCGDP</sequence>
<organism evidence="2">
    <name type="scientific">Oryza sativa subsp. japonica</name>
    <name type="common">Rice</name>
    <dbReference type="NCBI Taxonomy" id="39947"/>
    <lineage>
        <taxon>Eukaryota</taxon>
        <taxon>Viridiplantae</taxon>
        <taxon>Streptophyta</taxon>
        <taxon>Embryophyta</taxon>
        <taxon>Tracheophyta</taxon>
        <taxon>Spermatophyta</taxon>
        <taxon>Magnoliopsida</taxon>
        <taxon>Liliopsida</taxon>
        <taxon>Poales</taxon>
        <taxon>Poaceae</taxon>
        <taxon>BOP clade</taxon>
        <taxon>Oryzoideae</taxon>
        <taxon>Oryzeae</taxon>
        <taxon>Oryzinae</taxon>
        <taxon>Oryza</taxon>
        <taxon>Oryza sativa</taxon>
    </lineage>
</organism>
<name>Q5ZCV0_ORYSJ</name>
<dbReference type="AlphaFoldDB" id="Q5ZCV0"/>
<dbReference type="EMBL" id="AP003204">
    <property type="protein sequence ID" value="BAD61390.1"/>
    <property type="molecule type" value="Genomic_DNA"/>
</dbReference>
<evidence type="ECO:0000313" key="2">
    <source>
        <dbReference type="EMBL" id="BAD61390.1"/>
    </source>
</evidence>
<gene>
    <name evidence="2" type="primary">B1111C09.10</name>
</gene>
<dbReference type="Proteomes" id="UP000817658">
    <property type="component" value="Chromosome 1"/>
</dbReference>
<evidence type="ECO:0000256" key="1">
    <source>
        <dbReference type="SAM" id="MobiDB-lite"/>
    </source>
</evidence>
<feature type="region of interest" description="Disordered" evidence="1">
    <location>
        <begin position="100"/>
        <end position="127"/>
    </location>
</feature>
<protein>
    <submittedName>
        <fullName evidence="2">Uncharacterized protein</fullName>
    </submittedName>
</protein>